<organism evidence="1 2">
    <name type="scientific">Crenobacter luteus</name>
    <dbReference type="NCBI Taxonomy" id="1452487"/>
    <lineage>
        <taxon>Bacteria</taxon>
        <taxon>Pseudomonadati</taxon>
        <taxon>Pseudomonadota</taxon>
        <taxon>Betaproteobacteria</taxon>
        <taxon>Neisseriales</taxon>
        <taxon>Neisseriaceae</taxon>
        <taxon>Crenobacter</taxon>
    </lineage>
</organism>
<reference evidence="2" key="1">
    <citation type="submission" date="2016-01" db="EMBL/GenBank/DDBJ databases">
        <title>Draft genome of Chromobacterium sp. F49.</title>
        <authorList>
            <person name="Hong K.W."/>
        </authorList>
    </citation>
    <scope>NUCLEOTIDE SEQUENCE [LARGE SCALE GENOMIC DNA]</scope>
    <source>
        <strain evidence="2">CN10</strain>
    </source>
</reference>
<dbReference type="OrthoDB" id="8611334at2"/>
<dbReference type="AlphaFoldDB" id="A0A163C2U3"/>
<evidence type="ECO:0000313" key="1">
    <source>
        <dbReference type="EMBL" id="KZE29706.1"/>
    </source>
</evidence>
<accession>A0A163C2U3</accession>
<comment type="caution">
    <text evidence="1">The sequence shown here is derived from an EMBL/GenBank/DDBJ whole genome shotgun (WGS) entry which is preliminary data.</text>
</comment>
<evidence type="ECO:0000313" key="2">
    <source>
        <dbReference type="Proteomes" id="UP000076625"/>
    </source>
</evidence>
<gene>
    <name evidence="1" type="ORF">AVW16_13340</name>
</gene>
<dbReference type="Proteomes" id="UP000076625">
    <property type="component" value="Unassembled WGS sequence"/>
</dbReference>
<dbReference type="STRING" id="1452487.AVW16_13340"/>
<keyword evidence="2" id="KW-1185">Reference proteome</keyword>
<sequence>MNAIRQACPPTPCETVAGYFLTVAREPSALSDAGAEGVLEALLPIRPFAMLLAARRADWNERSPARFADAADWLAATIVALQLAEVDVALDELPLLDVANDRLAALAGELGVAVAPAQPRLVREFAGAAVTRRGRSRLAQPVDANLSAVARSCTLAACCRAALPAPLARAAGLA</sequence>
<protein>
    <submittedName>
        <fullName evidence="1">Uncharacterized protein</fullName>
    </submittedName>
</protein>
<dbReference type="RefSeq" id="WP_066613599.1">
    <property type="nucleotide sequence ID" value="NZ_LQQU01000033.1"/>
</dbReference>
<proteinExistence type="predicted"/>
<dbReference type="EMBL" id="LQQU01000033">
    <property type="protein sequence ID" value="KZE29706.1"/>
    <property type="molecule type" value="Genomic_DNA"/>
</dbReference>
<name>A0A163C2U3_9NEIS</name>